<dbReference type="InterPro" id="IPR000551">
    <property type="entry name" value="MerR-type_HTH_dom"/>
</dbReference>
<dbReference type="Proteomes" id="UP000254098">
    <property type="component" value="Unassembled WGS sequence"/>
</dbReference>
<organism evidence="2 3">
    <name type="scientific">Streptococcus viridans</name>
    <dbReference type="NCBI Taxonomy" id="78535"/>
    <lineage>
        <taxon>Bacteria</taxon>
        <taxon>Bacillati</taxon>
        <taxon>Bacillota</taxon>
        <taxon>Bacilli</taxon>
        <taxon>Lactobacillales</taxon>
        <taxon>Streptococcaceae</taxon>
        <taxon>Streptococcus</taxon>
    </lineage>
</organism>
<reference evidence="2 3" key="1">
    <citation type="submission" date="2018-06" db="EMBL/GenBank/DDBJ databases">
        <authorList>
            <consortium name="Pathogen Informatics"/>
            <person name="Doyle S."/>
        </authorList>
    </citation>
    <scope>NUCLEOTIDE SEQUENCE [LARGE SCALE GENOMIC DNA]</scope>
    <source>
        <strain evidence="2 3">NCTC1080</strain>
    </source>
</reference>
<feature type="domain" description="HTH merR-type" evidence="1">
    <location>
        <begin position="38"/>
        <end position="98"/>
    </location>
</feature>
<evidence type="ECO:0000313" key="2">
    <source>
        <dbReference type="EMBL" id="SUO77713.1"/>
    </source>
</evidence>
<name>A0ABD7NE01_9STRE</name>
<dbReference type="EMBL" id="UHHS01000001">
    <property type="protein sequence ID" value="SUO77713.1"/>
    <property type="molecule type" value="Genomic_DNA"/>
</dbReference>
<keyword evidence="3" id="KW-1185">Reference proteome</keyword>
<sequence>MALFSLDTETQLKTEALTLLSNFLQSYTQPKPRQLGLMTAQQVKEELGIKSKTLARWEKAGLKRYRPPLEDTRKVFYKASDVLIFLGVDNHEKNNAHLKHLKKQRKD</sequence>
<evidence type="ECO:0000313" key="3">
    <source>
        <dbReference type="Proteomes" id="UP000254098"/>
    </source>
</evidence>
<gene>
    <name evidence="2" type="ORF">NCTC1080_00579</name>
</gene>
<comment type="caution">
    <text evidence="2">The sequence shown here is derived from an EMBL/GenBank/DDBJ whole genome shotgun (WGS) entry which is preliminary data.</text>
</comment>
<dbReference type="SUPFAM" id="SSF46955">
    <property type="entry name" value="Putative DNA-binding domain"/>
    <property type="match status" value="1"/>
</dbReference>
<accession>A0ABD7NE01</accession>
<dbReference type="Pfam" id="PF13411">
    <property type="entry name" value="MerR_1"/>
    <property type="match status" value="1"/>
</dbReference>
<evidence type="ECO:0000259" key="1">
    <source>
        <dbReference type="Pfam" id="PF13411"/>
    </source>
</evidence>
<dbReference type="RefSeq" id="WP_003028271.1">
    <property type="nucleotide sequence ID" value="NZ_UHHS01000001.1"/>
</dbReference>
<proteinExistence type="predicted"/>
<protein>
    <recommendedName>
        <fullName evidence="1">HTH merR-type domain-containing protein</fullName>
    </recommendedName>
</protein>
<dbReference type="InterPro" id="IPR009061">
    <property type="entry name" value="DNA-bd_dom_put_sf"/>
</dbReference>
<dbReference type="AlphaFoldDB" id="A0ABD7NE01"/>